<evidence type="ECO:0000256" key="2">
    <source>
        <dbReference type="SAM" id="MobiDB-lite"/>
    </source>
</evidence>
<feature type="domain" description="Retrovirus-related Pol polyprotein from transposon TNT 1-94-like beta-barrel" evidence="4">
    <location>
        <begin position="179"/>
        <end position="222"/>
    </location>
</feature>
<protein>
    <recommendedName>
        <fullName evidence="7">GAG-pre-integrase domain-containing protein</fullName>
    </recommendedName>
</protein>
<dbReference type="PANTHER" id="PTHR42648:SF22">
    <property type="entry name" value="REVERSE TRANSCRIPTASE TY1_COPIA-TYPE DOMAIN-CONTAINING PROTEIN"/>
    <property type="match status" value="1"/>
</dbReference>
<proteinExistence type="predicted"/>
<evidence type="ECO:0008006" key="7">
    <source>
        <dbReference type="Google" id="ProtNLM"/>
    </source>
</evidence>
<keyword evidence="6" id="KW-1185">Reference proteome</keyword>
<dbReference type="Proteomes" id="UP001054821">
    <property type="component" value="Chromosome 8"/>
</dbReference>
<dbReference type="GO" id="GO:0008233">
    <property type="term" value="F:peptidase activity"/>
    <property type="evidence" value="ECO:0007669"/>
    <property type="project" value="UniProtKB-KW"/>
</dbReference>
<dbReference type="PANTHER" id="PTHR42648">
    <property type="entry name" value="TRANSPOSASE, PUTATIVE-RELATED"/>
    <property type="match status" value="1"/>
</dbReference>
<dbReference type="GO" id="GO:0006508">
    <property type="term" value="P:proteolysis"/>
    <property type="evidence" value="ECO:0007669"/>
    <property type="project" value="UniProtKB-KW"/>
</dbReference>
<evidence type="ECO:0000259" key="3">
    <source>
        <dbReference type="Pfam" id="PF13976"/>
    </source>
</evidence>
<evidence type="ECO:0000259" key="4">
    <source>
        <dbReference type="Pfam" id="PF22936"/>
    </source>
</evidence>
<accession>A0AAD4UTZ0</accession>
<dbReference type="Pfam" id="PF22936">
    <property type="entry name" value="Pol_BBD"/>
    <property type="match status" value="1"/>
</dbReference>
<dbReference type="EMBL" id="JAJFAZ020000008">
    <property type="protein sequence ID" value="KAI5312648.1"/>
    <property type="molecule type" value="Genomic_DNA"/>
</dbReference>
<feature type="region of interest" description="Disordered" evidence="2">
    <location>
        <begin position="30"/>
        <end position="59"/>
    </location>
</feature>
<dbReference type="InterPro" id="IPR025724">
    <property type="entry name" value="GAG-pre-integrase_dom"/>
</dbReference>
<comment type="caution">
    <text evidence="5">The sequence shown here is derived from an EMBL/GenBank/DDBJ whole genome shotgun (WGS) entry which is preliminary data.</text>
</comment>
<organism evidence="5 6">
    <name type="scientific">Prunus dulcis</name>
    <name type="common">Almond</name>
    <name type="synonym">Amygdalus dulcis</name>
    <dbReference type="NCBI Taxonomy" id="3755"/>
    <lineage>
        <taxon>Eukaryota</taxon>
        <taxon>Viridiplantae</taxon>
        <taxon>Streptophyta</taxon>
        <taxon>Embryophyta</taxon>
        <taxon>Tracheophyta</taxon>
        <taxon>Spermatophyta</taxon>
        <taxon>Magnoliopsida</taxon>
        <taxon>eudicotyledons</taxon>
        <taxon>Gunneridae</taxon>
        <taxon>Pentapetalae</taxon>
        <taxon>rosids</taxon>
        <taxon>fabids</taxon>
        <taxon>Rosales</taxon>
        <taxon>Rosaceae</taxon>
        <taxon>Amygdaloideae</taxon>
        <taxon>Amygdaleae</taxon>
        <taxon>Prunus</taxon>
    </lineage>
</organism>
<gene>
    <name evidence="5" type="ORF">L3X38_041821</name>
</gene>
<feature type="domain" description="GAG-pre-integrase" evidence="3">
    <location>
        <begin position="238"/>
        <end position="305"/>
    </location>
</feature>
<evidence type="ECO:0000313" key="6">
    <source>
        <dbReference type="Proteomes" id="UP001054821"/>
    </source>
</evidence>
<dbReference type="InterPro" id="IPR054722">
    <property type="entry name" value="PolX-like_BBD"/>
</dbReference>
<evidence type="ECO:0000313" key="5">
    <source>
        <dbReference type="EMBL" id="KAI5312648.1"/>
    </source>
</evidence>
<keyword evidence="1" id="KW-0378">Hydrolase</keyword>
<dbReference type="AlphaFoldDB" id="A0AAD4UTZ0"/>
<evidence type="ECO:0000256" key="1">
    <source>
        <dbReference type="ARBA" id="ARBA00022670"/>
    </source>
</evidence>
<dbReference type="InterPro" id="IPR039537">
    <property type="entry name" value="Retrotran_Ty1/copia-like"/>
</dbReference>
<name>A0AAD4UTZ0_PRUDU</name>
<reference evidence="5 6" key="1">
    <citation type="journal article" date="2022" name="G3 (Bethesda)">
        <title>Whole-genome sequence and methylome profiling of the almond [Prunus dulcis (Mill.) D.A. Webb] cultivar 'Nonpareil'.</title>
        <authorList>
            <person name="D'Amico-Willman K.M."/>
            <person name="Ouma W.Z."/>
            <person name="Meulia T."/>
            <person name="Sideli G.M."/>
            <person name="Gradziel T.M."/>
            <person name="Fresnedo-Ramirez J."/>
        </authorList>
    </citation>
    <scope>NUCLEOTIDE SEQUENCE [LARGE SCALE GENOMIC DNA]</scope>
    <source>
        <strain evidence="5">Clone GOH B32 T37-40</strain>
    </source>
</reference>
<sequence length="354" mass="38828">MTPFHTVDQAYAYVRHEDVRQAVMMGSSDRATGAGLAAKSATRSGPPTRAGQPHNSSTAAHLQIQSYATAAGAPLPKTIPPSRPKAPTDGSGCTHYGNLKHTGDTCFKLNGYLDWWEDLCARKLKETASNSGRVAIVSTEPPLALFPQIDPSDSLALPDVSGNCGYAFHTSDLRDTTGWIIDSGATNHMTFDPNDFLHTTAPRRTSIASANGVTYLVTGAGTDILTKEIIGRGTKRGGLYYVDDFSMGHANSVKHPSDDKYRQIWLWHRRLGDPSFGYMRYLLPKLFSVFKDSDFKCDTCILAKSHRASYPLSMNKSTIPFALIHSYVWGPSPISTHSGIRWFVTFIDDCTRMT</sequence>
<keyword evidence="1" id="KW-0645">Protease</keyword>
<dbReference type="Pfam" id="PF13976">
    <property type="entry name" value="gag_pre-integrs"/>
    <property type="match status" value="1"/>
</dbReference>